<evidence type="ECO:0000259" key="1">
    <source>
        <dbReference type="Pfam" id="PF00144"/>
    </source>
</evidence>
<dbReference type="InterPro" id="IPR012338">
    <property type="entry name" value="Beta-lactam/transpept-like"/>
</dbReference>
<dbReference type="GO" id="GO:0004180">
    <property type="term" value="F:carboxypeptidase activity"/>
    <property type="evidence" value="ECO:0007669"/>
    <property type="project" value="UniProtKB-KW"/>
</dbReference>
<keyword evidence="2" id="KW-0378">Hydrolase</keyword>
<dbReference type="OrthoDB" id="3174977at2"/>
<proteinExistence type="predicted"/>
<dbReference type="STRING" id="640635.SAMN04489806_1623"/>
<keyword evidence="2" id="KW-0645">Protease</keyword>
<protein>
    <submittedName>
        <fullName evidence="2">D-alanyl-D-alanine carboxypeptidase</fullName>
    </submittedName>
</protein>
<dbReference type="InterPro" id="IPR050491">
    <property type="entry name" value="AmpC-like"/>
</dbReference>
<dbReference type="Pfam" id="PF00144">
    <property type="entry name" value="Beta-lactamase"/>
    <property type="match status" value="1"/>
</dbReference>
<keyword evidence="3" id="KW-1185">Reference proteome</keyword>
<gene>
    <name evidence="2" type="ORF">SAMN04489806_1623</name>
</gene>
<feature type="domain" description="Beta-lactamase-related" evidence="1">
    <location>
        <begin position="54"/>
        <end position="374"/>
    </location>
</feature>
<evidence type="ECO:0000313" key="3">
    <source>
        <dbReference type="Proteomes" id="UP000199183"/>
    </source>
</evidence>
<dbReference type="PROSITE" id="PS51257">
    <property type="entry name" value="PROKAR_LIPOPROTEIN"/>
    <property type="match status" value="1"/>
</dbReference>
<evidence type="ECO:0000313" key="2">
    <source>
        <dbReference type="EMBL" id="SEB72810.1"/>
    </source>
</evidence>
<dbReference type="AlphaFoldDB" id="A0A1H4LQ07"/>
<name>A0A1H4LQ07_9MICO</name>
<dbReference type="PANTHER" id="PTHR46825">
    <property type="entry name" value="D-ALANYL-D-ALANINE-CARBOXYPEPTIDASE/ENDOPEPTIDASE AMPH"/>
    <property type="match status" value="1"/>
</dbReference>
<keyword evidence="2" id="KW-0121">Carboxypeptidase</keyword>
<accession>A0A1H4LQ07</accession>
<organism evidence="2 3">
    <name type="scientific">Paramicrobacterium humi</name>
    <dbReference type="NCBI Taxonomy" id="640635"/>
    <lineage>
        <taxon>Bacteria</taxon>
        <taxon>Bacillati</taxon>
        <taxon>Actinomycetota</taxon>
        <taxon>Actinomycetes</taxon>
        <taxon>Micrococcales</taxon>
        <taxon>Microbacteriaceae</taxon>
        <taxon>Paramicrobacterium</taxon>
    </lineage>
</organism>
<dbReference type="Proteomes" id="UP000199183">
    <property type="component" value="Unassembled WGS sequence"/>
</dbReference>
<dbReference type="EMBL" id="FNRY01000001">
    <property type="protein sequence ID" value="SEB72810.1"/>
    <property type="molecule type" value="Genomic_DNA"/>
</dbReference>
<reference evidence="2 3" key="1">
    <citation type="submission" date="2016-10" db="EMBL/GenBank/DDBJ databases">
        <authorList>
            <person name="de Groot N.N."/>
        </authorList>
    </citation>
    <scope>NUCLEOTIDE SEQUENCE [LARGE SCALE GENOMIC DNA]</scope>
    <source>
        <strain evidence="2 3">DSM 21799</strain>
    </source>
</reference>
<dbReference type="InterPro" id="IPR001466">
    <property type="entry name" value="Beta-lactam-related"/>
</dbReference>
<dbReference type="RefSeq" id="WP_091182402.1">
    <property type="nucleotide sequence ID" value="NZ_FNRY01000001.1"/>
</dbReference>
<sequence length="422" mass="43733">MVEKLRHGRRGLSILALAGAGLLALTGCTGDPGPTVTLPAQADGELPAETGKQIDDAVANAMAMAAAPGAIVGVWAPWAGSSLKGYGVTEIDGKTEVEPDMAFRIGQNTQPMTCSVLLALVDKGKVSLNDKVADYLPGTVGLTGITFSNLCTGTSGLGGYRGNLDNIFIQNPERIWSPNELYNDGMATKAADPGDTFSPADTGYVLLGMALEAATGKQMNELYNEYVFTPVGMDRSTLPSPAKTELPDSSLHAYEALKVDGKLQCDAPFDESKLSSSLGYTSAGVVSTAADVHAFSQAFATGALFKKGTADVQKQTRPIGDKAESWQQYGFGTYHYGPLYGQAGDVPGFITASLSDPSSGLTIVVMLNNSTAGSGLALDLAMQLASYASKVPAAKGNTAPGLDLPWSAGQMQDAIGKLAVCQ</sequence>
<dbReference type="PANTHER" id="PTHR46825:SF7">
    <property type="entry name" value="D-ALANYL-D-ALANINE CARBOXYPEPTIDASE"/>
    <property type="match status" value="1"/>
</dbReference>
<dbReference type="Gene3D" id="3.40.710.10">
    <property type="entry name" value="DD-peptidase/beta-lactamase superfamily"/>
    <property type="match status" value="1"/>
</dbReference>
<dbReference type="SUPFAM" id="SSF56601">
    <property type="entry name" value="beta-lactamase/transpeptidase-like"/>
    <property type="match status" value="1"/>
</dbReference>